<dbReference type="FunFam" id="3.30.565.10:FF:000006">
    <property type="entry name" value="Sensor histidine kinase WalK"/>
    <property type="match status" value="1"/>
</dbReference>
<dbReference type="Pfam" id="PF16927">
    <property type="entry name" value="HisKA_7TM"/>
    <property type="match status" value="1"/>
</dbReference>
<feature type="transmembrane region" description="Helical" evidence="7">
    <location>
        <begin position="67"/>
        <end position="86"/>
    </location>
</feature>
<comment type="catalytic activity">
    <reaction evidence="1">
        <text>ATP + protein L-histidine = ADP + protein N-phospho-L-histidine.</text>
        <dbReference type="EC" id="2.7.13.3"/>
    </reaction>
</comment>
<evidence type="ECO:0000256" key="6">
    <source>
        <dbReference type="SAM" id="Coils"/>
    </source>
</evidence>
<feature type="transmembrane region" description="Helical" evidence="7">
    <location>
        <begin position="261"/>
        <end position="279"/>
    </location>
</feature>
<dbReference type="Pfam" id="PF02518">
    <property type="entry name" value="HATPase_c"/>
    <property type="match status" value="1"/>
</dbReference>
<dbReference type="EC" id="2.7.13.3" evidence="2"/>
<sequence>MDIKTIILIIVSLINFFLGFIILLQRPIKKSNILFSIVVFNVVLWAVLIIIYNTITQVSLALLLVRLFYAVAVFIPLFFLFFTFVFPVEKVFWRNKLILLFISLPALVIFYITLFTNMVVSDVQIISKIRNNIVFGSGYLIYTINVSMYFLWTLINLFSDIYKSSGSIRSQLKYLFIGLLASSFISLSTNLFLPWFGFLDLNWIGQISTVIWIAFMAYALIKRRLIDVKIITTIIFSIFIVTVSGFYVVEAKESFELVYRVVMFVLTIFFILLLIRSVLNEIARREKIESLTNNLKAASNNLKKVNTELKKLDEAKSEFLSIASHQLRTPLTVIKGYVSMMQEGSFGRIPKIVKDNLSKVYLSNERLISLVESLLNISRIESGNLQFDIQPTDLTKVIKDIVEGFQKRATDKKLSLEFYPDPDVPEVAVDAQKIKEVISNIIDNSIKYTEHGSITVSLHQESQSVVFACQDTGIGVLPEDLPRLFEKFVRGKGMMQVYTEGTGLGMYFARMVVENLGGRIWGESPGPNKGSKFSFSVPLADKSKVKKIKSV</sequence>
<dbReference type="InterPro" id="IPR036890">
    <property type="entry name" value="HATPase_C_sf"/>
</dbReference>
<keyword evidence="4" id="KW-0808">Transferase</keyword>
<feature type="transmembrane region" description="Helical" evidence="7">
    <location>
        <begin position="33"/>
        <end position="55"/>
    </location>
</feature>
<organism evidence="9 10">
    <name type="scientific">Candidatus Buchananbacteria bacterium CG10_big_fil_rev_8_21_14_0_10_33_19</name>
    <dbReference type="NCBI Taxonomy" id="1974525"/>
    <lineage>
        <taxon>Bacteria</taxon>
        <taxon>Candidatus Buchananiibacteriota</taxon>
    </lineage>
</organism>
<keyword evidence="6" id="KW-0175">Coiled coil</keyword>
<dbReference type="Gene3D" id="3.30.565.10">
    <property type="entry name" value="Histidine kinase-like ATPase, C-terminal domain"/>
    <property type="match status" value="1"/>
</dbReference>
<dbReference type="GO" id="GO:0000155">
    <property type="term" value="F:phosphorelay sensor kinase activity"/>
    <property type="evidence" value="ECO:0007669"/>
    <property type="project" value="InterPro"/>
</dbReference>
<dbReference type="CDD" id="cd00082">
    <property type="entry name" value="HisKA"/>
    <property type="match status" value="1"/>
</dbReference>
<keyword evidence="7" id="KW-0812">Transmembrane</keyword>
<name>A0A2H0W4V7_9BACT</name>
<dbReference type="PROSITE" id="PS50109">
    <property type="entry name" value="HIS_KIN"/>
    <property type="match status" value="1"/>
</dbReference>
<reference evidence="10" key="1">
    <citation type="submission" date="2017-09" db="EMBL/GenBank/DDBJ databases">
        <title>Depth-based differentiation of microbial function through sediment-hosted aquifers and enrichment of novel symbionts in the deep terrestrial subsurface.</title>
        <authorList>
            <person name="Probst A.J."/>
            <person name="Ladd B."/>
            <person name="Jarett J.K."/>
            <person name="Geller-Mcgrath D.E."/>
            <person name="Sieber C.M.K."/>
            <person name="Emerson J.B."/>
            <person name="Anantharaman K."/>
            <person name="Thomas B.C."/>
            <person name="Malmstrom R."/>
            <person name="Stieglmeier M."/>
            <person name="Klingl A."/>
            <person name="Woyke T."/>
            <person name="Ryan C.M."/>
            <person name="Banfield J.F."/>
        </authorList>
    </citation>
    <scope>NUCLEOTIDE SEQUENCE [LARGE SCALE GENOMIC DNA]</scope>
</reference>
<dbReference type="InterPro" id="IPR003594">
    <property type="entry name" value="HATPase_dom"/>
</dbReference>
<dbReference type="PANTHER" id="PTHR43047">
    <property type="entry name" value="TWO-COMPONENT HISTIDINE PROTEIN KINASE"/>
    <property type="match status" value="1"/>
</dbReference>
<dbReference type="SMART" id="SM00388">
    <property type="entry name" value="HisKA"/>
    <property type="match status" value="1"/>
</dbReference>
<feature type="transmembrane region" description="Helical" evidence="7">
    <location>
        <begin position="174"/>
        <end position="197"/>
    </location>
</feature>
<comment type="caution">
    <text evidence="9">The sequence shown here is derived from an EMBL/GenBank/DDBJ whole genome shotgun (WGS) entry which is preliminary data.</text>
</comment>
<evidence type="ECO:0000256" key="1">
    <source>
        <dbReference type="ARBA" id="ARBA00000085"/>
    </source>
</evidence>
<evidence type="ECO:0000256" key="2">
    <source>
        <dbReference type="ARBA" id="ARBA00012438"/>
    </source>
</evidence>
<feature type="coiled-coil region" evidence="6">
    <location>
        <begin position="288"/>
        <end position="315"/>
    </location>
</feature>
<keyword evidence="3" id="KW-0597">Phosphoprotein</keyword>
<evidence type="ECO:0000259" key="8">
    <source>
        <dbReference type="PROSITE" id="PS50109"/>
    </source>
</evidence>
<feature type="transmembrane region" description="Helical" evidence="7">
    <location>
        <begin position="139"/>
        <end position="162"/>
    </location>
</feature>
<keyword evidence="7" id="KW-1133">Transmembrane helix</keyword>
<proteinExistence type="predicted"/>
<protein>
    <recommendedName>
        <fullName evidence="2">histidine kinase</fullName>
        <ecNumber evidence="2">2.7.13.3</ecNumber>
    </recommendedName>
</protein>
<accession>A0A2H0W4V7</accession>
<evidence type="ECO:0000313" key="9">
    <source>
        <dbReference type="EMBL" id="PIS06334.1"/>
    </source>
</evidence>
<dbReference type="SMART" id="SM00387">
    <property type="entry name" value="HATPase_c"/>
    <property type="match status" value="1"/>
</dbReference>
<dbReference type="AlphaFoldDB" id="A0A2H0W4V7"/>
<feature type="transmembrane region" description="Helical" evidence="7">
    <location>
        <begin position="98"/>
        <end position="119"/>
    </location>
</feature>
<feature type="transmembrane region" description="Helical" evidence="7">
    <location>
        <begin position="228"/>
        <end position="249"/>
    </location>
</feature>
<evidence type="ECO:0000256" key="7">
    <source>
        <dbReference type="SAM" id="Phobius"/>
    </source>
</evidence>
<dbReference type="InterPro" id="IPR036097">
    <property type="entry name" value="HisK_dim/P_sf"/>
</dbReference>
<feature type="transmembrane region" description="Helical" evidence="7">
    <location>
        <begin position="6"/>
        <end position="24"/>
    </location>
</feature>
<dbReference type="SUPFAM" id="SSF55874">
    <property type="entry name" value="ATPase domain of HSP90 chaperone/DNA topoisomerase II/histidine kinase"/>
    <property type="match status" value="1"/>
</dbReference>
<dbReference type="InterPro" id="IPR003661">
    <property type="entry name" value="HisK_dim/P_dom"/>
</dbReference>
<dbReference type="Pfam" id="PF00512">
    <property type="entry name" value="HisKA"/>
    <property type="match status" value="1"/>
</dbReference>
<dbReference type="InterPro" id="IPR004358">
    <property type="entry name" value="Sig_transdc_His_kin-like_C"/>
</dbReference>
<feature type="transmembrane region" description="Helical" evidence="7">
    <location>
        <begin position="203"/>
        <end position="221"/>
    </location>
</feature>
<dbReference type="PRINTS" id="PR00344">
    <property type="entry name" value="BCTRLSENSOR"/>
</dbReference>
<keyword evidence="5" id="KW-0418">Kinase</keyword>
<dbReference type="InterPro" id="IPR005467">
    <property type="entry name" value="His_kinase_dom"/>
</dbReference>
<dbReference type="SUPFAM" id="SSF47384">
    <property type="entry name" value="Homodimeric domain of signal transducing histidine kinase"/>
    <property type="match status" value="1"/>
</dbReference>
<evidence type="ECO:0000256" key="3">
    <source>
        <dbReference type="ARBA" id="ARBA00022553"/>
    </source>
</evidence>
<dbReference type="Gene3D" id="1.10.287.130">
    <property type="match status" value="1"/>
</dbReference>
<dbReference type="InterPro" id="IPR031621">
    <property type="entry name" value="HisKA_7TM"/>
</dbReference>
<keyword evidence="7" id="KW-0472">Membrane</keyword>
<feature type="domain" description="Histidine kinase" evidence="8">
    <location>
        <begin position="322"/>
        <end position="541"/>
    </location>
</feature>
<evidence type="ECO:0000256" key="4">
    <source>
        <dbReference type="ARBA" id="ARBA00022679"/>
    </source>
</evidence>
<dbReference type="EMBL" id="PEZY01000005">
    <property type="protein sequence ID" value="PIS06334.1"/>
    <property type="molecule type" value="Genomic_DNA"/>
</dbReference>
<gene>
    <name evidence="9" type="ORF">COT80_02080</name>
</gene>
<evidence type="ECO:0000313" key="10">
    <source>
        <dbReference type="Proteomes" id="UP000229056"/>
    </source>
</evidence>
<dbReference type="Proteomes" id="UP000229056">
    <property type="component" value="Unassembled WGS sequence"/>
</dbReference>
<evidence type="ECO:0000256" key="5">
    <source>
        <dbReference type="ARBA" id="ARBA00022777"/>
    </source>
</evidence>